<dbReference type="Pfam" id="PF11138">
    <property type="entry name" value="DUF2911"/>
    <property type="match status" value="1"/>
</dbReference>
<organism evidence="2">
    <name type="scientific">uncultured Gemmatimonadaceae bacterium</name>
    <dbReference type="NCBI Taxonomy" id="246130"/>
    <lineage>
        <taxon>Bacteria</taxon>
        <taxon>Pseudomonadati</taxon>
        <taxon>Gemmatimonadota</taxon>
        <taxon>Gemmatimonadia</taxon>
        <taxon>Gemmatimonadales</taxon>
        <taxon>Gemmatimonadaceae</taxon>
        <taxon>environmental samples</taxon>
    </lineage>
</organism>
<protein>
    <recommendedName>
        <fullName evidence="3">DUF2911 domain-containing protein</fullName>
    </recommendedName>
</protein>
<sequence length="201" mass="20925">MRHSTTLSALALTAAAATTLPAQGAMRAAPSGRATTEVTLTLADSAARAAARPATIRVDYGQPHLRGRALFTDSLVPYDRPWRTGANAATTLTTDVDLVVGGAPVPRGRYVLQTLPGRTGWKLLIQAEPPAPAAGAAPAPEGAAAPPPREVARVDLRRTTLPAPLESLTFWLVPSTQPGAARGELRLAWGTTALATSWSVR</sequence>
<evidence type="ECO:0000313" key="2">
    <source>
        <dbReference type="EMBL" id="CAA9329604.1"/>
    </source>
</evidence>
<feature type="chain" id="PRO_5027065557" description="DUF2911 domain-containing protein" evidence="1">
    <location>
        <begin position="25"/>
        <end position="201"/>
    </location>
</feature>
<dbReference type="InterPro" id="IPR021314">
    <property type="entry name" value="DUF2911"/>
</dbReference>
<gene>
    <name evidence="2" type="ORF">AVDCRST_MAG11-2410</name>
</gene>
<name>A0A6J4LFV9_9BACT</name>
<feature type="signal peptide" evidence="1">
    <location>
        <begin position="1"/>
        <end position="24"/>
    </location>
</feature>
<accession>A0A6J4LFV9</accession>
<dbReference type="EMBL" id="CADCTU010000547">
    <property type="protein sequence ID" value="CAA9329604.1"/>
    <property type="molecule type" value="Genomic_DNA"/>
</dbReference>
<evidence type="ECO:0008006" key="3">
    <source>
        <dbReference type="Google" id="ProtNLM"/>
    </source>
</evidence>
<dbReference type="AlphaFoldDB" id="A0A6J4LFV9"/>
<proteinExistence type="predicted"/>
<reference evidence="2" key="1">
    <citation type="submission" date="2020-02" db="EMBL/GenBank/DDBJ databases">
        <authorList>
            <person name="Meier V. D."/>
        </authorList>
    </citation>
    <scope>NUCLEOTIDE SEQUENCE</scope>
    <source>
        <strain evidence="2">AVDCRST_MAG11</strain>
    </source>
</reference>
<evidence type="ECO:0000256" key="1">
    <source>
        <dbReference type="SAM" id="SignalP"/>
    </source>
</evidence>
<keyword evidence="1" id="KW-0732">Signal</keyword>